<keyword evidence="2" id="KW-0175">Coiled coil</keyword>
<evidence type="ECO:0008006" key="5">
    <source>
        <dbReference type="Google" id="ProtNLM"/>
    </source>
</evidence>
<comment type="similarity">
    <text evidence="1">Belongs to the HSBP1 family.</text>
</comment>
<proteinExistence type="inferred from homology"/>
<evidence type="ECO:0000313" key="3">
    <source>
        <dbReference type="EMBL" id="CAI9588171.1"/>
    </source>
</evidence>
<sequence length="151" mass="16559">SRLHGVFPGRGGVGRLTSVALIGGVGRILCGLREEQRESWEMADCADPKTVQDLTELVQNLLQQMQDKFQTMSDQIIGRIDEMSTRIDDLEKNIADLMTQAGVEEVDAANKVSATISIAHKSSHSNVPTTVTPYYYTRGDQVKAGLLILQV</sequence>
<name>A0ABN9EWG7_9NEOB</name>
<accession>A0ABN9EWG7</accession>
<reference evidence="3" key="1">
    <citation type="submission" date="2023-05" db="EMBL/GenBank/DDBJ databases">
        <authorList>
            <person name="Stuckert A."/>
        </authorList>
    </citation>
    <scope>NUCLEOTIDE SEQUENCE</scope>
</reference>
<keyword evidence="4" id="KW-1185">Reference proteome</keyword>
<evidence type="ECO:0000313" key="4">
    <source>
        <dbReference type="Proteomes" id="UP001162483"/>
    </source>
</evidence>
<gene>
    <name evidence="3" type="ORF">SPARVUS_LOCUS10715018</name>
</gene>
<dbReference type="InterPro" id="IPR009643">
    <property type="entry name" value="HS1-bd"/>
</dbReference>
<dbReference type="EMBL" id="CATNWA010015932">
    <property type="protein sequence ID" value="CAI9588171.1"/>
    <property type="molecule type" value="Genomic_DNA"/>
</dbReference>
<protein>
    <recommendedName>
        <fullName evidence="5">Heat shock factor binding protein 1</fullName>
    </recommendedName>
</protein>
<dbReference type="Gene3D" id="1.20.5.430">
    <property type="match status" value="1"/>
</dbReference>
<dbReference type="PANTHER" id="PTHR19424:SF0">
    <property type="entry name" value="HEAT SHOCK FACTOR BINDING PROTEIN 1"/>
    <property type="match status" value="1"/>
</dbReference>
<feature type="coiled-coil region" evidence="2">
    <location>
        <begin position="73"/>
        <end position="100"/>
    </location>
</feature>
<dbReference type="Pfam" id="PF06825">
    <property type="entry name" value="HSBP1"/>
    <property type="match status" value="1"/>
</dbReference>
<organism evidence="3 4">
    <name type="scientific">Staurois parvus</name>
    <dbReference type="NCBI Taxonomy" id="386267"/>
    <lineage>
        <taxon>Eukaryota</taxon>
        <taxon>Metazoa</taxon>
        <taxon>Chordata</taxon>
        <taxon>Craniata</taxon>
        <taxon>Vertebrata</taxon>
        <taxon>Euteleostomi</taxon>
        <taxon>Amphibia</taxon>
        <taxon>Batrachia</taxon>
        <taxon>Anura</taxon>
        <taxon>Neobatrachia</taxon>
        <taxon>Ranoidea</taxon>
        <taxon>Ranidae</taxon>
        <taxon>Staurois</taxon>
    </lineage>
</organism>
<feature type="non-terminal residue" evidence="3">
    <location>
        <position position="1"/>
    </location>
</feature>
<evidence type="ECO:0000256" key="2">
    <source>
        <dbReference type="SAM" id="Coils"/>
    </source>
</evidence>
<dbReference type="Proteomes" id="UP001162483">
    <property type="component" value="Unassembled WGS sequence"/>
</dbReference>
<dbReference type="PANTHER" id="PTHR19424">
    <property type="entry name" value="HEAT SHOCK FACTOR BINDING PROTEIN 1"/>
    <property type="match status" value="1"/>
</dbReference>
<evidence type="ECO:0000256" key="1">
    <source>
        <dbReference type="ARBA" id="ARBA00006349"/>
    </source>
</evidence>
<comment type="caution">
    <text evidence="3">The sequence shown here is derived from an EMBL/GenBank/DDBJ whole genome shotgun (WGS) entry which is preliminary data.</text>
</comment>